<gene>
    <name evidence="1" type="ORF">HNQ36_004939</name>
</gene>
<sequence length="47" mass="4897">MTIGLPTSQNNSGGIGGPAIAKVKIRIMRHYKAASVGGPFLNPSTWT</sequence>
<dbReference type="AlphaFoldDB" id="A0A840NAX6"/>
<organism evidence="1 2">
    <name type="scientific">Afipia massiliensis</name>
    <dbReference type="NCBI Taxonomy" id="211460"/>
    <lineage>
        <taxon>Bacteria</taxon>
        <taxon>Pseudomonadati</taxon>
        <taxon>Pseudomonadota</taxon>
        <taxon>Alphaproteobacteria</taxon>
        <taxon>Hyphomicrobiales</taxon>
        <taxon>Nitrobacteraceae</taxon>
        <taxon>Afipia</taxon>
    </lineage>
</organism>
<protein>
    <submittedName>
        <fullName evidence="1">Uncharacterized protein</fullName>
    </submittedName>
</protein>
<dbReference type="EMBL" id="JACHIJ010000009">
    <property type="protein sequence ID" value="MBB5054928.1"/>
    <property type="molecule type" value="Genomic_DNA"/>
</dbReference>
<reference evidence="1 2" key="1">
    <citation type="submission" date="2020-08" db="EMBL/GenBank/DDBJ databases">
        <title>Genomic Encyclopedia of Type Strains, Phase IV (KMG-IV): sequencing the most valuable type-strain genomes for metagenomic binning, comparative biology and taxonomic classification.</title>
        <authorList>
            <person name="Goeker M."/>
        </authorList>
    </citation>
    <scope>NUCLEOTIDE SEQUENCE [LARGE SCALE GENOMIC DNA]</scope>
    <source>
        <strain evidence="1 2">DSM 17498</strain>
    </source>
</reference>
<evidence type="ECO:0000313" key="2">
    <source>
        <dbReference type="Proteomes" id="UP000521227"/>
    </source>
</evidence>
<accession>A0A840NAX6</accession>
<proteinExistence type="predicted"/>
<comment type="caution">
    <text evidence="1">The sequence shown here is derived from an EMBL/GenBank/DDBJ whole genome shotgun (WGS) entry which is preliminary data.</text>
</comment>
<name>A0A840NAX6_9BRAD</name>
<dbReference type="Proteomes" id="UP000521227">
    <property type="component" value="Unassembled WGS sequence"/>
</dbReference>
<evidence type="ECO:0000313" key="1">
    <source>
        <dbReference type="EMBL" id="MBB5054928.1"/>
    </source>
</evidence>